<name>A0ACC0B8R9_CATRO</name>
<proteinExistence type="predicted"/>
<reference evidence="2" key="1">
    <citation type="journal article" date="2023" name="Nat. Plants">
        <title>Single-cell RNA sequencing provides a high-resolution roadmap for understanding the multicellular compartmentation of specialized metabolism.</title>
        <authorList>
            <person name="Sun S."/>
            <person name="Shen X."/>
            <person name="Li Y."/>
            <person name="Li Y."/>
            <person name="Wang S."/>
            <person name="Li R."/>
            <person name="Zhang H."/>
            <person name="Shen G."/>
            <person name="Guo B."/>
            <person name="Wei J."/>
            <person name="Xu J."/>
            <person name="St-Pierre B."/>
            <person name="Chen S."/>
            <person name="Sun C."/>
        </authorList>
    </citation>
    <scope>NUCLEOTIDE SEQUENCE [LARGE SCALE GENOMIC DNA]</scope>
</reference>
<accession>A0ACC0B8R9</accession>
<protein>
    <submittedName>
        <fullName evidence="1">Uncharacterized protein</fullName>
    </submittedName>
</protein>
<organism evidence="1 2">
    <name type="scientific">Catharanthus roseus</name>
    <name type="common">Madagascar periwinkle</name>
    <name type="synonym">Vinca rosea</name>
    <dbReference type="NCBI Taxonomy" id="4058"/>
    <lineage>
        <taxon>Eukaryota</taxon>
        <taxon>Viridiplantae</taxon>
        <taxon>Streptophyta</taxon>
        <taxon>Embryophyta</taxon>
        <taxon>Tracheophyta</taxon>
        <taxon>Spermatophyta</taxon>
        <taxon>Magnoliopsida</taxon>
        <taxon>eudicotyledons</taxon>
        <taxon>Gunneridae</taxon>
        <taxon>Pentapetalae</taxon>
        <taxon>asterids</taxon>
        <taxon>lamiids</taxon>
        <taxon>Gentianales</taxon>
        <taxon>Apocynaceae</taxon>
        <taxon>Rauvolfioideae</taxon>
        <taxon>Vinceae</taxon>
        <taxon>Catharanthinae</taxon>
        <taxon>Catharanthus</taxon>
    </lineage>
</organism>
<gene>
    <name evidence="1" type="ORF">M9H77_18867</name>
</gene>
<comment type="caution">
    <text evidence="1">The sequence shown here is derived from an EMBL/GenBank/DDBJ whole genome shotgun (WGS) entry which is preliminary data.</text>
</comment>
<evidence type="ECO:0000313" key="2">
    <source>
        <dbReference type="Proteomes" id="UP001060085"/>
    </source>
</evidence>
<keyword evidence="2" id="KW-1185">Reference proteome</keyword>
<dbReference type="Proteomes" id="UP001060085">
    <property type="component" value="Linkage Group LG04"/>
</dbReference>
<dbReference type="EMBL" id="CM044704">
    <property type="protein sequence ID" value="KAI5669014.1"/>
    <property type="molecule type" value="Genomic_DNA"/>
</dbReference>
<evidence type="ECO:0000313" key="1">
    <source>
        <dbReference type="EMBL" id="KAI5669014.1"/>
    </source>
</evidence>
<sequence>MEGIGKEKMKIKQAPNIPKVHSANLEDSTSNGKEGMNPTAGGRVHLLIHAFSWSYLDVNEYDKVLTCTSSMEVGEENQEAKDLLLKLFTKATPKKIKDNDRNVVNGMVVSMEEALKNKLEGVEDQGKASNLKSSIEVLQEKKVILGEEQNPKYNKKWINIKMVSEQPPFEGYGNFSPHVGSYEHNSYDFYEGIRFGTRNDVRDGGSYVNMDERFHKRKSDYEGYYDSYNYGGYNYRKGSQTLVTTSRPPSYNNLKLPFCGLFMESLFYSYCVREEEKFQLVLKSLSYEVNVWWDSKCENRSRMGAQPIKTWSIMK</sequence>